<dbReference type="InterPro" id="IPR008979">
    <property type="entry name" value="Galactose-bd-like_sf"/>
</dbReference>
<dbReference type="PROSITE" id="PS51257">
    <property type="entry name" value="PROKAR_LIPOPROTEIN"/>
    <property type="match status" value="1"/>
</dbReference>
<comment type="caution">
    <text evidence="1">The sequence shown here is derived from an EMBL/GenBank/DDBJ whole genome shotgun (WGS) entry which is preliminary data.</text>
</comment>
<dbReference type="Gene3D" id="2.60.40.10">
    <property type="entry name" value="Immunoglobulins"/>
    <property type="match status" value="2"/>
</dbReference>
<dbReference type="SUPFAM" id="SSF81296">
    <property type="entry name" value="E set domains"/>
    <property type="match status" value="1"/>
</dbReference>
<name>A0A3S3UVY7_9SPHI</name>
<dbReference type="AlphaFoldDB" id="A0A3S3UVY7"/>
<dbReference type="InterPro" id="IPR013783">
    <property type="entry name" value="Ig-like_fold"/>
</dbReference>
<protein>
    <submittedName>
        <fullName evidence="1">Uncharacterized protein</fullName>
    </submittedName>
</protein>
<proteinExistence type="predicted"/>
<dbReference type="OrthoDB" id="660167at2"/>
<dbReference type="Proteomes" id="UP000286701">
    <property type="component" value="Unassembled WGS sequence"/>
</dbReference>
<dbReference type="SUPFAM" id="SSF49785">
    <property type="entry name" value="Galactose-binding domain-like"/>
    <property type="match status" value="1"/>
</dbReference>
<dbReference type="EMBL" id="SBIW01000002">
    <property type="protein sequence ID" value="RWY55817.1"/>
    <property type="molecule type" value="Genomic_DNA"/>
</dbReference>
<gene>
    <name evidence="1" type="ORF">EPL05_05440</name>
</gene>
<dbReference type="RefSeq" id="WP_128532871.1">
    <property type="nucleotide sequence ID" value="NZ_SBIW01000002.1"/>
</dbReference>
<accession>A0A3S3UVY7</accession>
<sequence>MKKILKQTRSFYWILSVLMVFGIASCRKDTVQTGGKGAPKVTRVRYLSKTDTIENVSHPVNLDSANVYNDIKVVPFDSTVVAGRLNTQYAIVGENLLSTTKVLVNGKQVYFNPALVTDNIVIFTVSADVPFGPTQTNKLTVVTTQGTVDYDFGILQPPPVITSFTPLAAGAGDIVTITGSVLAGATVKFDDTPATVIGTPTDTEVKVQVPAGIVQAYLYVTTSGGTSKSAAAFGFKSVLYDEALQNGWGNYDGYGSTRNFKDTQHPKRGLYAIATTVDNGYGALQIGYGGATLNAKTKGFTALKFSIYGGAGIKDGDKVRVVINGGYGDGVSVVVTMKAGVYTDYTIPLSQLGDPGNINEFVMQTQGTAAPATFYVDDIGFI</sequence>
<keyword evidence="2" id="KW-1185">Reference proteome</keyword>
<evidence type="ECO:0000313" key="2">
    <source>
        <dbReference type="Proteomes" id="UP000286701"/>
    </source>
</evidence>
<dbReference type="InterPro" id="IPR014756">
    <property type="entry name" value="Ig_E-set"/>
</dbReference>
<organism evidence="1 2">
    <name type="scientific">Mucilaginibacter gilvus</name>
    <dbReference type="NCBI Taxonomy" id="2305909"/>
    <lineage>
        <taxon>Bacteria</taxon>
        <taxon>Pseudomonadati</taxon>
        <taxon>Bacteroidota</taxon>
        <taxon>Sphingobacteriia</taxon>
        <taxon>Sphingobacteriales</taxon>
        <taxon>Sphingobacteriaceae</taxon>
        <taxon>Mucilaginibacter</taxon>
    </lineage>
</organism>
<dbReference type="Gene3D" id="2.60.120.430">
    <property type="entry name" value="Galactose-binding lectin"/>
    <property type="match status" value="1"/>
</dbReference>
<reference evidence="1 2" key="1">
    <citation type="submission" date="2019-01" db="EMBL/GenBank/DDBJ databases">
        <title>Mucilaginibacter antarcticum sp. nov., isolated from antarctic soil.</title>
        <authorList>
            <person name="Yan Y.-Q."/>
            <person name="Du Z.-J."/>
        </authorList>
    </citation>
    <scope>NUCLEOTIDE SEQUENCE [LARGE SCALE GENOMIC DNA]</scope>
    <source>
        <strain evidence="1 2">F01003</strain>
    </source>
</reference>
<evidence type="ECO:0000313" key="1">
    <source>
        <dbReference type="EMBL" id="RWY55817.1"/>
    </source>
</evidence>